<evidence type="ECO:0000259" key="4">
    <source>
        <dbReference type="Pfam" id="PF14392"/>
    </source>
</evidence>
<dbReference type="InterPro" id="IPR002156">
    <property type="entry name" value="RNaseH_domain"/>
</dbReference>
<dbReference type="CDD" id="cd06222">
    <property type="entry name" value="RNase_H_like"/>
    <property type="match status" value="1"/>
</dbReference>
<feature type="domain" description="DUF4283" evidence="3">
    <location>
        <begin position="282"/>
        <end position="356"/>
    </location>
</feature>
<dbReference type="Pfam" id="PF14392">
    <property type="entry name" value="zf-CCHC_4"/>
    <property type="match status" value="1"/>
</dbReference>
<feature type="domain" description="RNase H type-1" evidence="2">
    <location>
        <begin position="172"/>
        <end position="249"/>
    </location>
</feature>
<feature type="region of interest" description="Disordered" evidence="1">
    <location>
        <begin position="515"/>
        <end position="550"/>
    </location>
</feature>
<dbReference type="InParanoid" id="A0A7N2LS94"/>
<accession>A0A7N2LS94</accession>
<evidence type="ECO:0000259" key="2">
    <source>
        <dbReference type="Pfam" id="PF13456"/>
    </source>
</evidence>
<dbReference type="InterPro" id="IPR040256">
    <property type="entry name" value="At4g02000-like"/>
</dbReference>
<dbReference type="AlphaFoldDB" id="A0A7N2LS94"/>
<reference evidence="5" key="2">
    <citation type="submission" date="2021-01" db="UniProtKB">
        <authorList>
            <consortium name="EnsemblPlants"/>
        </authorList>
    </citation>
    <scope>IDENTIFICATION</scope>
</reference>
<dbReference type="PANTHER" id="PTHR31286:SF167">
    <property type="entry name" value="OS09G0268800 PROTEIN"/>
    <property type="match status" value="1"/>
</dbReference>
<dbReference type="SUPFAM" id="SSF53098">
    <property type="entry name" value="Ribonuclease H-like"/>
    <property type="match status" value="1"/>
</dbReference>
<dbReference type="Gene3D" id="3.30.420.10">
    <property type="entry name" value="Ribonuclease H-like superfamily/Ribonuclease H"/>
    <property type="match status" value="1"/>
</dbReference>
<dbReference type="Gramene" id="QL05p054879:mrna">
    <property type="protein sequence ID" value="QL05p054879:mrna"/>
    <property type="gene ID" value="QL05p054879"/>
</dbReference>
<protein>
    <recommendedName>
        <fullName evidence="7">CCHC-type domain-containing protein</fullName>
    </recommendedName>
</protein>
<evidence type="ECO:0000259" key="3">
    <source>
        <dbReference type="Pfam" id="PF14111"/>
    </source>
</evidence>
<dbReference type="GO" id="GO:0003676">
    <property type="term" value="F:nucleic acid binding"/>
    <property type="evidence" value="ECO:0007669"/>
    <property type="project" value="InterPro"/>
</dbReference>
<dbReference type="Pfam" id="PF14111">
    <property type="entry name" value="DUF4283"/>
    <property type="match status" value="1"/>
</dbReference>
<dbReference type="InterPro" id="IPR012337">
    <property type="entry name" value="RNaseH-like_sf"/>
</dbReference>
<dbReference type="EMBL" id="LRBV02000005">
    <property type="status" value="NOT_ANNOTATED_CDS"/>
    <property type="molecule type" value="Genomic_DNA"/>
</dbReference>
<dbReference type="EnsemblPlants" id="QL05p054879:mrna">
    <property type="protein sequence ID" value="QL05p054879:mrna"/>
    <property type="gene ID" value="QL05p054879"/>
</dbReference>
<dbReference type="Pfam" id="PF13456">
    <property type="entry name" value="RVT_3"/>
    <property type="match status" value="1"/>
</dbReference>
<dbReference type="InterPro" id="IPR025558">
    <property type="entry name" value="DUF4283"/>
</dbReference>
<dbReference type="InterPro" id="IPR025836">
    <property type="entry name" value="Zn_knuckle_CX2CX4HX4C"/>
</dbReference>
<sequence>MGFRDIRDFNLVMLVKQGDGTSIWVTQDWWIPHHPINKVLHLPMEEEWKWRVTELIDWTTHEWDRGVLDAKFHRNDVEAILQIPLSRRHVPDTIMWLPNKNGAYSCWIIWNHRNSVLHGGVIQDPSQLNKRAEDFIEEYREAQEQLAVPSSSNSAQQQGLWMPPTGLAYKINFDAAVFVGSNGSGVGVIIRNNMGEVIAALSVRGPSVRDSEEAEALACKRALEFAREAGFQDLILEGDNVTVMQSLRPRIMETLVKKWGNMPLDDREGGEVQLNATESSKKVAIAAKFLTKRALSTEAVIRTFNPIWRPKNGFKVRNVGNHIILFIFDNEEEVEKIMEGELWSFDRHLVMIKWYDYSILVQDLVFEHVSLWVQVHDIPIKYLSQEIAEKLCEEVGVVSKEPNLVEVDRGNVMRIRVRVDTTLPLCRGRIFTFENGSKGWASFKYERLPNVCYWCGWLDHFDRDCDRWIQSSGTLTKKDQEYGSWLCASPLPAFNNSLVVVPGYYEARKKEIDTRRDWREKSNNSDHRSFDTTARKATQGGGSMDDRSSEVNEPIIREEDVIEVTQPRATTGENSESLQLEKEVENQGDYYEKKINKIDSNLMKFELKKDLGNGYAVNEETIVDLEGETENYGEMQNLFQRGLEACEKLNEKISHVIEDAENPRD</sequence>
<dbReference type="InterPro" id="IPR044730">
    <property type="entry name" value="RNase_H-like_dom_plant"/>
</dbReference>
<evidence type="ECO:0008006" key="7">
    <source>
        <dbReference type="Google" id="ProtNLM"/>
    </source>
</evidence>
<feature type="compositionally biased region" description="Basic and acidic residues" evidence="1">
    <location>
        <begin position="515"/>
        <end position="534"/>
    </location>
</feature>
<dbReference type="InterPro" id="IPR036397">
    <property type="entry name" value="RNaseH_sf"/>
</dbReference>
<evidence type="ECO:0000313" key="5">
    <source>
        <dbReference type="EnsemblPlants" id="QL05p054879:mrna"/>
    </source>
</evidence>
<keyword evidence="6" id="KW-1185">Reference proteome</keyword>
<name>A0A7N2LS94_QUELO</name>
<evidence type="ECO:0000256" key="1">
    <source>
        <dbReference type="SAM" id="MobiDB-lite"/>
    </source>
</evidence>
<dbReference type="PANTHER" id="PTHR31286">
    <property type="entry name" value="GLYCINE-RICH CELL WALL STRUCTURAL PROTEIN 1.8-LIKE"/>
    <property type="match status" value="1"/>
</dbReference>
<evidence type="ECO:0000313" key="6">
    <source>
        <dbReference type="Proteomes" id="UP000594261"/>
    </source>
</evidence>
<reference evidence="5 6" key="1">
    <citation type="journal article" date="2016" name="G3 (Bethesda)">
        <title>First Draft Assembly and Annotation of the Genome of a California Endemic Oak Quercus lobata Nee (Fagaceae).</title>
        <authorList>
            <person name="Sork V.L."/>
            <person name="Fitz-Gibbon S.T."/>
            <person name="Puiu D."/>
            <person name="Crepeau M."/>
            <person name="Gugger P.F."/>
            <person name="Sherman R."/>
            <person name="Stevens K."/>
            <person name="Langley C.H."/>
            <person name="Pellegrini M."/>
            <person name="Salzberg S.L."/>
        </authorList>
    </citation>
    <scope>NUCLEOTIDE SEQUENCE [LARGE SCALE GENOMIC DNA]</scope>
    <source>
        <strain evidence="5 6">cv. SW786</strain>
    </source>
</reference>
<feature type="domain" description="Zinc knuckle CX2CX4HX4C" evidence="4">
    <location>
        <begin position="419"/>
        <end position="466"/>
    </location>
</feature>
<organism evidence="5 6">
    <name type="scientific">Quercus lobata</name>
    <name type="common">Valley oak</name>
    <dbReference type="NCBI Taxonomy" id="97700"/>
    <lineage>
        <taxon>Eukaryota</taxon>
        <taxon>Viridiplantae</taxon>
        <taxon>Streptophyta</taxon>
        <taxon>Embryophyta</taxon>
        <taxon>Tracheophyta</taxon>
        <taxon>Spermatophyta</taxon>
        <taxon>Magnoliopsida</taxon>
        <taxon>eudicotyledons</taxon>
        <taxon>Gunneridae</taxon>
        <taxon>Pentapetalae</taxon>
        <taxon>rosids</taxon>
        <taxon>fabids</taxon>
        <taxon>Fagales</taxon>
        <taxon>Fagaceae</taxon>
        <taxon>Quercus</taxon>
    </lineage>
</organism>
<proteinExistence type="predicted"/>
<dbReference type="GO" id="GO:0004523">
    <property type="term" value="F:RNA-DNA hybrid ribonuclease activity"/>
    <property type="evidence" value="ECO:0007669"/>
    <property type="project" value="InterPro"/>
</dbReference>
<dbReference type="Proteomes" id="UP000594261">
    <property type="component" value="Chromosome 5"/>
</dbReference>